<dbReference type="SUPFAM" id="SSF53067">
    <property type="entry name" value="Actin-like ATPase domain"/>
    <property type="match status" value="2"/>
</dbReference>
<reference evidence="2" key="1">
    <citation type="submission" date="2024-05" db="EMBL/GenBank/DDBJ databases">
        <title>Campylobacter coli isolated from environmental waters in Slovenia.</title>
        <authorList>
            <person name="Zautner A.E."/>
            <person name="Bunk B."/>
            <person name="Riedel T."/>
            <person name="Sproeer C."/>
        </authorList>
    </citation>
    <scope>NUCLEOTIDE SEQUENCE</scope>
    <source>
        <strain evidence="2">CCS1377</strain>
    </source>
</reference>
<dbReference type="InterPro" id="IPR043129">
    <property type="entry name" value="ATPase_NBD"/>
</dbReference>
<dbReference type="PANTHER" id="PTHR30005:SF0">
    <property type="entry name" value="RETROGRADE REGULATION PROTEIN 2"/>
    <property type="match status" value="1"/>
</dbReference>
<evidence type="ECO:0000259" key="1">
    <source>
        <dbReference type="Pfam" id="PF02541"/>
    </source>
</evidence>
<evidence type="ECO:0000313" key="2">
    <source>
        <dbReference type="EMBL" id="XBJ28766.1"/>
    </source>
</evidence>
<feature type="domain" description="Ppx/GppA phosphatase N-terminal" evidence="1">
    <location>
        <begin position="34"/>
        <end position="179"/>
    </location>
</feature>
<accession>A0AAU7E5K6</accession>
<dbReference type="Gene3D" id="3.30.420.150">
    <property type="entry name" value="Exopolyphosphatase. Domain 2"/>
    <property type="match status" value="1"/>
</dbReference>
<dbReference type="GO" id="GO:0006357">
    <property type="term" value="P:regulation of transcription by RNA polymerase II"/>
    <property type="evidence" value="ECO:0007669"/>
    <property type="project" value="TreeGrafter"/>
</dbReference>
<dbReference type="InterPro" id="IPR003695">
    <property type="entry name" value="Ppx_GppA_N"/>
</dbReference>
<dbReference type="Pfam" id="PF02541">
    <property type="entry name" value="Ppx-GppA"/>
    <property type="match status" value="1"/>
</dbReference>
<dbReference type="EMBL" id="CP155620">
    <property type="protein sequence ID" value="XBJ28766.1"/>
    <property type="molecule type" value="Genomic_DNA"/>
</dbReference>
<dbReference type="PANTHER" id="PTHR30005">
    <property type="entry name" value="EXOPOLYPHOSPHATASE"/>
    <property type="match status" value="1"/>
</dbReference>
<organism evidence="2">
    <name type="scientific">Campylobacter sp. CCS1377</name>
    <dbReference type="NCBI Taxonomy" id="3158229"/>
    <lineage>
        <taxon>Bacteria</taxon>
        <taxon>Pseudomonadati</taxon>
        <taxon>Campylobacterota</taxon>
        <taxon>Epsilonproteobacteria</taxon>
        <taxon>Campylobacterales</taxon>
        <taxon>Campylobacteraceae</taxon>
        <taxon>Campylobacter</taxon>
    </lineage>
</organism>
<dbReference type="InterPro" id="IPR050273">
    <property type="entry name" value="GppA/Ppx_hydrolase"/>
</dbReference>
<dbReference type="RefSeq" id="WP_348518300.1">
    <property type="nucleotide sequence ID" value="NZ_CP155620.1"/>
</dbReference>
<protein>
    <submittedName>
        <fullName evidence="2">Ppx/GppA family phosphatase</fullName>
    </submittedName>
</protein>
<name>A0AAU7E5K6_9BACT</name>
<gene>
    <name evidence="2" type="ORF">AAH949_06625</name>
</gene>
<proteinExistence type="predicted"/>
<dbReference type="AlphaFoldDB" id="A0AAU7E5K6"/>
<sequence length="331" mass="37930">MLGIDLGSNTLRAVLMDENFNKIKEVEYIIGAAKDLNKSSNIGSEAILNLKNALKDLLIKGYDLKNAKVCATAAFRKAKNASEICKEIWEEFGLKIKIIDEKTEAKLSILGMKEGLRKLNISSKQKAFCDLGGGSCELSFDELFRSFEFGIITFYEKAIRNKTNSFSNHLNFSKKMLEKFKKNTLNKSRDKKFILHFLIKDKMLKKLAFLAFDEVMHAQRHLSKFKGKNIVLNSGLPTSLLSMKMKMSYENYQASRINGKKIFLQDFLNYGIKLWHMPEHKAQIWVGKNRKNYLVAGCFLFYALYNRQKFIVIDEGLREGICIAGLRNLSI</sequence>
<dbReference type="Gene3D" id="3.30.420.40">
    <property type="match status" value="1"/>
</dbReference>